<evidence type="ECO:0000313" key="4">
    <source>
        <dbReference type="Proteomes" id="UP000619293"/>
    </source>
</evidence>
<dbReference type="SUPFAM" id="SSF109854">
    <property type="entry name" value="DinB/YfiT-like putative metalloenzymes"/>
    <property type="match status" value="1"/>
</dbReference>
<dbReference type="PANTHER" id="PTHR40758:SF1">
    <property type="entry name" value="CONSERVED PROTEIN"/>
    <property type="match status" value="1"/>
</dbReference>
<protein>
    <recommendedName>
        <fullName evidence="5">TIGR03083 family protein</fullName>
    </recommendedName>
</protein>
<dbReference type="GO" id="GO:0005886">
    <property type="term" value="C:plasma membrane"/>
    <property type="evidence" value="ECO:0007669"/>
    <property type="project" value="TreeGrafter"/>
</dbReference>
<dbReference type="Pfam" id="PF11716">
    <property type="entry name" value="MDMPI_N"/>
    <property type="match status" value="1"/>
</dbReference>
<gene>
    <name evidence="3" type="ORF">Cch02nite_25650</name>
</gene>
<dbReference type="RefSeq" id="WP_203736203.1">
    <property type="nucleotide sequence ID" value="NZ_BAAALB010000002.1"/>
</dbReference>
<dbReference type="PANTHER" id="PTHR40758">
    <property type="entry name" value="CONSERVED PROTEIN"/>
    <property type="match status" value="1"/>
</dbReference>
<feature type="domain" description="MDMPI C-terminal" evidence="1">
    <location>
        <begin position="137"/>
        <end position="232"/>
    </location>
</feature>
<keyword evidence="4" id="KW-1185">Reference proteome</keyword>
<evidence type="ECO:0000259" key="1">
    <source>
        <dbReference type="Pfam" id="PF07398"/>
    </source>
</evidence>
<dbReference type="AlphaFoldDB" id="A0A8J3JQ94"/>
<dbReference type="InterPro" id="IPR010872">
    <property type="entry name" value="MDMPI_C-term_domain"/>
</dbReference>
<sequence>MDFHAALESDFARLVEVSTGNLDRPVPTCPGWTVADLDRHVAAVYLHKIACIRDGAEPKDWPPPRLATEEPSALLRRAYRELTEEFAARADDEPAGNWYAPDPTVGFWRRRMAQETVIHRIDAELAAGTPSVDVPADLALDGIDEVLRVFLEYCAATWRDDFVDGLAAGSGRSVALAADGRRWLVAIGPDVLTVTEGDGAAAAELTGSPDALLRWLWRRAGDETVTVTGDPAIVAELRGLLRTATQ</sequence>
<feature type="domain" description="Mycothiol-dependent maleylpyruvate isomerase metal-binding" evidence="2">
    <location>
        <begin position="6"/>
        <end position="123"/>
    </location>
</feature>
<dbReference type="InterPro" id="IPR024344">
    <property type="entry name" value="MDMPI_metal-binding"/>
</dbReference>
<evidence type="ECO:0000313" key="3">
    <source>
        <dbReference type="EMBL" id="GIF89121.1"/>
    </source>
</evidence>
<dbReference type="InterPro" id="IPR017517">
    <property type="entry name" value="Maleyloyr_isom"/>
</dbReference>
<dbReference type="InterPro" id="IPR034660">
    <property type="entry name" value="DinB/YfiT-like"/>
</dbReference>
<dbReference type="EMBL" id="BONG01000012">
    <property type="protein sequence ID" value="GIF89121.1"/>
    <property type="molecule type" value="Genomic_DNA"/>
</dbReference>
<evidence type="ECO:0008006" key="5">
    <source>
        <dbReference type="Google" id="ProtNLM"/>
    </source>
</evidence>
<dbReference type="NCBIfam" id="TIGR03083">
    <property type="entry name" value="maleylpyruvate isomerase family mycothiol-dependent enzyme"/>
    <property type="match status" value="1"/>
</dbReference>
<organism evidence="3 4">
    <name type="scientific">Catellatospora chokoriensis</name>
    <dbReference type="NCBI Taxonomy" id="310353"/>
    <lineage>
        <taxon>Bacteria</taxon>
        <taxon>Bacillati</taxon>
        <taxon>Actinomycetota</taxon>
        <taxon>Actinomycetes</taxon>
        <taxon>Micromonosporales</taxon>
        <taxon>Micromonosporaceae</taxon>
        <taxon>Catellatospora</taxon>
    </lineage>
</organism>
<dbReference type="Proteomes" id="UP000619293">
    <property type="component" value="Unassembled WGS sequence"/>
</dbReference>
<evidence type="ECO:0000259" key="2">
    <source>
        <dbReference type="Pfam" id="PF11716"/>
    </source>
</evidence>
<comment type="caution">
    <text evidence="3">The sequence shown here is derived from an EMBL/GenBank/DDBJ whole genome shotgun (WGS) entry which is preliminary data.</text>
</comment>
<proteinExistence type="predicted"/>
<dbReference type="Pfam" id="PF07398">
    <property type="entry name" value="MDMPI_C"/>
    <property type="match status" value="1"/>
</dbReference>
<name>A0A8J3JQ94_9ACTN</name>
<dbReference type="GO" id="GO:0046872">
    <property type="term" value="F:metal ion binding"/>
    <property type="evidence" value="ECO:0007669"/>
    <property type="project" value="InterPro"/>
</dbReference>
<reference evidence="3 4" key="1">
    <citation type="submission" date="2021-01" db="EMBL/GenBank/DDBJ databases">
        <title>Whole genome shotgun sequence of Catellatospora chokoriensis NBRC 107358.</title>
        <authorList>
            <person name="Komaki H."/>
            <person name="Tamura T."/>
        </authorList>
    </citation>
    <scope>NUCLEOTIDE SEQUENCE [LARGE SCALE GENOMIC DNA]</scope>
    <source>
        <strain evidence="3 4">NBRC 107358</strain>
    </source>
</reference>
<accession>A0A8J3JQ94</accession>